<sequence length="367" mass="41877">DWGNPHPKKNKKSKKRLNTDTPPMAPPPPVKEIIWDPEEPVVKASYDDDRPCEPGAGTEYGILARDAEPSTACDIPAADAEEEAMDKCEAIAEAIPDKTDRDFVAPATPSVDETPKEDVAWEKEESAAAEAEPTEPYEEPAEEAKPLDDPTEEEYGEPKPDGYMQEEQKIASLPFSSPYRLMAYLQQILEGACFAYGRKEWPELLRKRNWVCVEAVSLSMWVKEFEHLQHTFDTQPSRGLLQSIAEIQTTAVERRPINWPRMKKFFNDGVKLTEVLNVKEYGEIIIQIRLNIGKTIEGLSRDEEEAQSQEEKKLQWIAEERRKLDEREAEVRKGTKKSTKEFQKSAELEVRRVLEEAKKQLGITAFF</sequence>
<gene>
    <name evidence="2" type="ORF">BKA59DRAFT_359197</name>
</gene>
<dbReference type="OrthoDB" id="5324651at2759"/>
<feature type="non-terminal residue" evidence="2">
    <location>
        <position position="1"/>
    </location>
</feature>
<name>A0A8K0W5G0_9HYPO</name>
<feature type="compositionally biased region" description="Basic and acidic residues" evidence="1">
    <location>
        <begin position="113"/>
        <end position="126"/>
    </location>
</feature>
<feature type="compositionally biased region" description="Basic residues" evidence="1">
    <location>
        <begin position="1"/>
        <end position="16"/>
    </location>
</feature>
<dbReference type="Proteomes" id="UP000813427">
    <property type="component" value="Unassembled WGS sequence"/>
</dbReference>
<feature type="compositionally biased region" description="Acidic residues" evidence="1">
    <location>
        <begin position="132"/>
        <end position="141"/>
    </location>
</feature>
<evidence type="ECO:0000256" key="1">
    <source>
        <dbReference type="SAM" id="MobiDB-lite"/>
    </source>
</evidence>
<accession>A0A8K0W5G0</accession>
<dbReference type="EMBL" id="JAGPXF010000009">
    <property type="protein sequence ID" value="KAH7231134.1"/>
    <property type="molecule type" value="Genomic_DNA"/>
</dbReference>
<reference evidence="2" key="1">
    <citation type="journal article" date="2021" name="Nat. Commun.">
        <title>Genetic determinants of endophytism in the Arabidopsis root mycobiome.</title>
        <authorList>
            <person name="Mesny F."/>
            <person name="Miyauchi S."/>
            <person name="Thiergart T."/>
            <person name="Pickel B."/>
            <person name="Atanasova L."/>
            <person name="Karlsson M."/>
            <person name="Huettel B."/>
            <person name="Barry K.W."/>
            <person name="Haridas S."/>
            <person name="Chen C."/>
            <person name="Bauer D."/>
            <person name="Andreopoulos W."/>
            <person name="Pangilinan J."/>
            <person name="LaButti K."/>
            <person name="Riley R."/>
            <person name="Lipzen A."/>
            <person name="Clum A."/>
            <person name="Drula E."/>
            <person name="Henrissat B."/>
            <person name="Kohler A."/>
            <person name="Grigoriev I.V."/>
            <person name="Martin F.M."/>
            <person name="Hacquard S."/>
        </authorList>
    </citation>
    <scope>NUCLEOTIDE SEQUENCE</scope>
    <source>
        <strain evidence="2">MPI-SDFR-AT-0068</strain>
    </source>
</reference>
<comment type="caution">
    <text evidence="2">The sequence shown here is derived from an EMBL/GenBank/DDBJ whole genome shotgun (WGS) entry which is preliminary data.</text>
</comment>
<dbReference type="AlphaFoldDB" id="A0A8K0W5G0"/>
<feature type="non-terminal residue" evidence="2">
    <location>
        <position position="367"/>
    </location>
</feature>
<protein>
    <submittedName>
        <fullName evidence="2">Uncharacterized protein</fullName>
    </submittedName>
</protein>
<proteinExistence type="predicted"/>
<organism evidence="2 3">
    <name type="scientific">Fusarium tricinctum</name>
    <dbReference type="NCBI Taxonomy" id="61284"/>
    <lineage>
        <taxon>Eukaryota</taxon>
        <taxon>Fungi</taxon>
        <taxon>Dikarya</taxon>
        <taxon>Ascomycota</taxon>
        <taxon>Pezizomycotina</taxon>
        <taxon>Sordariomycetes</taxon>
        <taxon>Hypocreomycetidae</taxon>
        <taxon>Hypocreales</taxon>
        <taxon>Nectriaceae</taxon>
        <taxon>Fusarium</taxon>
        <taxon>Fusarium tricinctum species complex</taxon>
    </lineage>
</organism>
<keyword evidence="3" id="KW-1185">Reference proteome</keyword>
<feature type="region of interest" description="Disordered" evidence="1">
    <location>
        <begin position="97"/>
        <end position="164"/>
    </location>
</feature>
<feature type="region of interest" description="Disordered" evidence="1">
    <location>
        <begin position="1"/>
        <end position="33"/>
    </location>
</feature>
<evidence type="ECO:0000313" key="2">
    <source>
        <dbReference type="EMBL" id="KAH7231134.1"/>
    </source>
</evidence>
<evidence type="ECO:0000313" key="3">
    <source>
        <dbReference type="Proteomes" id="UP000813427"/>
    </source>
</evidence>